<feature type="domain" description="Formamidopyrimidine-DNA glycosylase catalytic" evidence="17">
    <location>
        <begin position="2"/>
        <end position="118"/>
    </location>
</feature>
<dbReference type="PROSITE" id="PS51066">
    <property type="entry name" value="ZF_FPG_2"/>
    <property type="match status" value="1"/>
</dbReference>
<keyword evidence="8" id="KW-0378">Hydrolase</keyword>
<gene>
    <name evidence="18" type="ORF">METZ01_LOCUS31122</name>
</gene>
<dbReference type="AlphaFoldDB" id="A0A381QH20"/>
<keyword evidence="14" id="KW-0326">Glycosidase</keyword>
<keyword evidence="12" id="KW-0456">Lyase</keyword>
<evidence type="ECO:0000256" key="5">
    <source>
        <dbReference type="ARBA" id="ARBA00022723"/>
    </source>
</evidence>
<dbReference type="InterPro" id="IPR010663">
    <property type="entry name" value="Znf_FPG/IleRS"/>
</dbReference>
<dbReference type="Pfam" id="PF06827">
    <property type="entry name" value="zf-FPG_IleRS"/>
    <property type="match status" value="1"/>
</dbReference>
<keyword evidence="5" id="KW-0479">Metal-binding</keyword>
<dbReference type="SMART" id="SM01232">
    <property type="entry name" value="H2TH"/>
    <property type="match status" value="1"/>
</dbReference>
<dbReference type="CDD" id="cd08966">
    <property type="entry name" value="EcFpg-like_N"/>
    <property type="match status" value="1"/>
</dbReference>
<dbReference type="GO" id="GO:0140078">
    <property type="term" value="F:class I DNA-(apurinic or apyrimidinic site) endonuclease activity"/>
    <property type="evidence" value="ECO:0007669"/>
    <property type="project" value="UniProtKB-EC"/>
</dbReference>
<dbReference type="GO" id="GO:0006284">
    <property type="term" value="P:base-excision repair"/>
    <property type="evidence" value="ECO:0007669"/>
    <property type="project" value="InterPro"/>
</dbReference>
<comment type="catalytic activity">
    <reaction evidence="15">
        <text>2'-deoxyribonucleotide-(2'-deoxyribose 5'-phosphate)-2'-deoxyribonucleotide-DNA = a 3'-end 2'-deoxyribonucleotide-(2,3-dehydro-2,3-deoxyribose 5'-phosphate)-DNA + a 5'-end 5'-phospho-2'-deoxyribonucleoside-DNA + H(+)</text>
        <dbReference type="Rhea" id="RHEA:66592"/>
        <dbReference type="Rhea" id="RHEA-COMP:13180"/>
        <dbReference type="Rhea" id="RHEA-COMP:16897"/>
        <dbReference type="Rhea" id="RHEA-COMP:17067"/>
        <dbReference type="ChEBI" id="CHEBI:15378"/>
        <dbReference type="ChEBI" id="CHEBI:136412"/>
        <dbReference type="ChEBI" id="CHEBI:157695"/>
        <dbReference type="ChEBI" id="CHEBI:167181"/>
        <dbReference type="EC" id="4.2.99.18"/>
    </reaction>
</comment>
<dbReference type="NCBIfam" id="TIGR00577">
    <property type="entry name" value="fpg"/>
    <property type="match status" value="1"/>
</dbReference>
<dbReference type="PROSITE" id="PS51068">
    <property type="entry name" value="FPG_CAT"/>
    <property type="match status" value="1"/>
</dbReference>
<dbReference type="SUPFAM" id="SSF46946">
    <property type="entry name" value="S13-like H2TH domain"/>
    <property type="match status" value="1"/>
</dbReference>
<evidence type="ECO:0000256" key="7">
    <source>
        <dbReference type="ARBA" id="ARBA00022771"/>
    </source>
</evidence>
<reference evidence="18" key="1">
    <citation type="submission" date="2018-05" db="EMBL/GenBank/DDBJ databases">
        <authorList>
            <person name="Lanie J.A."/>
            <person name="Ng W.-L."/>
            <person name="Kazmierczak K.M."/>
            <person name="Andrzejewski T.M."/>
            <person name="Davidsen T.M."/>
            <person name="Wayne K.J."/>
            <person name="Tettelin H."/>
            <person name="Glass J.I."/>
            <person name="Rusch D."/>
            <person name="Podicherti R."/>
            <person name="Tsui H.-C.T."/>
            <person name="Winkler M.E."/>
        </authorList>
    </citation>
    <scope>NUCLEOTIDE SEQUENCE</scope>
</reference>
<evidence type="ECO:0000259" key="16">
    <source>
        <dbReference type="PROSITE" id="PS51066"/>
    </source>
</evidence>
<dbReference type="Pfam" id="PF01149">
    <property type="entry name" value="Fapy_DNA_glyco"/>
    <property type="match status" value="1"/>
</dbReference>
<dbReference type="InterPro" id="IPR015886">
    <property type="entry name" value="H2TH_FPG"/>
</dbReference>
<dbReference type="Gene3D" id="1.10.8.50">
    <property type="match status" value="1"/>
</dbReference>
<keyword evidence="7" id="KW-0863">Zinc-finger</keyword>
<evidence type="ECO:0000256" key="6">
    <source>
        <dbReference type="ARBA" id="ARBA00022763"/>
    </source>
</evidence>
<evidence type="ECO:0000256" key="14">
    <source>
        <dbReference type="ARBA" id="ARBA00023295"/>
    </source>
</evidence>
<dbReference type="Gene3D" id="3.20.190.10">
    <property type="entry name" value="MutM-like, N-terminal"/>
    <property type="match status" value="1"/>
</dbReference>
<dbReference type="InterPro" id="IPR010979">
    <property type="entry name" value="Ribosomal_uS13-like_H2TH"/>
</dbReference>
<dbReference type="InterPro" id="IPR020629">
    <property type="entry name" value="FPG_Glyclase"/>
</dbReference>
<evidence type="ECO:0000256" key="10">
    <source>
        <dbReference type="ARBA" id="ARBA00023125"/>
    </source>
</evidence>
<evidence type="ECO:0000256" key="8">
    <source>
        <dbReference type="ARBA" id="ARBA00022801"/>
    </source>
</evidence>
<evidence type="ECO:0000256" key="1">
    <source>
        <dbReference type="ARBA" id="ARBA00001668"/>
    </source>
</evidence>
<organism evidence="18">
    <name type="scientific">marine metagenome</name>
    <dbReference type="NCBI Taxonomy" id="408172"/>
    <lineage>
        <taxon>unclassified sequences</taxon>
        <taxon>metagenomes</taxon>
        <taxon>ecological metagenomes</taxon>
    </lineage>
</organism>
<dbReference type="PROSITE" id="PS01242">
    <property type="entry name" value="ZF_FPG_1"/>
    <property type="match status" value="1"/>
</dbReference>
<dbReference type="GO" id="GO:0003684">
    <property type="term" value="F:damaged DNA binding"/>
    <property type="evidence" value="ECO:0007669"/>
    <property type="project" value="InterPro"/>
</dbReference>
<proteinExistence type="inferred from homology"/>
<evidence type="ECO:0000256" key="4">
    <source>
        <dbReference type="ARBA" id="ARBA00011245"/>
    </source>
</evidence>
<evidence type="ECO:0000256" key="9">
    <source>
        <dbReference type="ARBA" id="ARBA00022833"/>
    </source>
</evidence>
<dbReference type="SUPFAM" id="SSF57716">
    <property type="entry name" value="Glucocorticoid receptor-like (DNA-binding domain)"/>
    <property type="match status" value="1"/>
</dbReference>
<keyword evidence="6" id="KW-0227">DNA damage</keyword>
<evidence type="ECO:0000256" key="11">
    <source>
        <dbReference type="ARBA" id="ARBA00023204"/>
    </source>
</evidence>
<evidence type="ECO:0000259" key="17">
    <source>
        <dbReference type="PROSITE" id="PS51068"/>
    </source>
</evidence>
<dbReference type="InterPro" id="IPR035937">
    <property type="entry name" value="FPG_N"/>
</dbReference>
<dbReference type="PANTHER" id="PTHR22993:SF9">
    <property type="entry name" value="FORMAMIDOPYRIMIDINE-DNA GLYCOSYLASE"/>
    <property type="match status" value="1"/>
</dbReference>
<comment type="similarity">
    <text evidence="3">Belongs to the FPG family.</text>
</comment>
<evidence type="ECO:0000256" key="13">
    <source>
        <dbReference type="ARBA" id="ARBA00023268"/>
    </source>
</evidence>
<dbReference type="SUPFAM" id="SSF81624">
    <property type="entry name" value="N-terminal domain of MutM-like DNA repair proteins"/>
    <property type="match status" value="1"/>
</dbReference>
<evidence type="ECO:0008006" key="19">
    <source>
        <dbReference type="Google" id="ProtNLM"/>
    </source>
</evidence>
<evidence type="ECO:0000256" key="12">
    <source>
        <dbReference type="ARBA" id="ARBA00023239"/>
    </source>
</evidence>
<keyword evidence="13" id="KW-0511">Multifunctional enzyme</keyword>
<dbReference type="EMBL" id="UINC01001347">
    <property type="protein sequence ID" value="SUZ78268.1"/>
    <property type="molecule type" value="Genomic_DNA"/>
</dbReference>
<name>A0A381QH20_9ZZZZ</name>
<comment type="subunit">
    <text evidence="4">Monomer.</text>
</comment>
<sequence length="270" mass="29663">MPELPEVENTRRNLVRAGLPGCAISSAEITWANTVKKPSAAELAVELKNRTIQDVQRRGKYLVFPLSGAGPANFIVHLGMTGRLLVQPQSQGPDPMTRHSFPLDDGRELRFVDGRKFGKLWLVESPAEVLPAMSPEPFDDQFTVETLAESFAGKKAPVKALLLDQSIACGLGNLYADESLFLAGLHPERPASSLSIDEIARLRQSIIDALTAAYGVYDRARDQYWPDPPTALTTWSHPRDVKADCPNCGTKMTAIRVRARGTYFCANCQV</sequence>
<dbReference type="GO" id="GO:0034039">
    <property type="term" value="F:8-oxo-7,8-dihydroguanine DNA N-glycosylase activity"/>
    <property type="evidence" value="ECO:0007669"/>
    <property type="project" value="TreeGrafter"/>
</dbReference>
<dbReference type="SMART" id="SM00898">
    <property type="entry name" value="Fapy_DNA_glyco"/>
    <property type="match status" value="1"/>
</dbReference>
<protein>
    <recommendedName>
        <fullName evidence="19">DNA-formamidopyrimidine glycosylase</fullName>
    </recommendedName>
</protein>
<keyword evidence="11" id="KW-0234">DNA repair</keyword>
<dbReference type="InterPro" id="IPR000214">
    <property type="entry name" value="Znf_DNA_glyclase/AP_lyase"/>
</dbReference>
<comment type="cofactor">
    <cofactor evidence="2">
        <name>Zn(2+)</name>
        <dbReference type="ChEBI" id="CHEBI:29105"/>
    </cofactor>
</comment>
<feature type="domain" description="FPG-type" evidence="16">
    <location>
        <begin position="240"/>
        <end position="270"/>
    </location>
</feature>
<evidence type="ECO:0000256" key="3">
    <source>
        <dbReference type="ARBA" id="ARBA00009409"/>
    </source>
</evidence>
<evidence type="ECO:0000256" key="2">
    <source>
        <dbReference type="ARBA" id="ARBA00001947"/>
    </source>
</evidence>
<dbReference type="Pfam" id="PF06831">
    <property type="entry name" value="H2TH"/>
    <property type="match status" value="1"/>
</dbReference>
<accession>A0A381QH20</accession>
<evidence type="ECO:0000313" key="18">
    <source>
        <dbReference type="EMBL" id="SUZ78268.1"/>
    </source>
</evidence>
<dbReference type="InterPro" id="IPR012319">
    <property type="entry name" value="FPG_cat"/>
</dbReference>
<dbReference type="GO" id="GO:0008270">
    <property type="term" value="F:zinc ion binding"/>
    <property type="evidence" value="ECO:0007669"/>
    <property type="project" value="UniProtKB-KW"/>
</dbReference>
<comment type="catalytic activity">
    <reaction evidence="1">
        <text>Hydrolysis of DNA containing ring-opened 7-methylguanine residues, releasing 2,6-diamino-4-hydroxy-5-(N-methyl)formamidopyrimidine.</text>
        <dbReference type="EC" id="3.2.2.23"/>
    </reaction>
</comment>
<dbReference type="InterPro" id="IPR015887">
    <property type="entry name" value="DNA_glyclase_Znf_dom_DNA_BS"/>
</dbReference>
<dbReference type="PANTHER" id="PTHR22993">
    <property type="entry name" value="FORMAMIDOPYRIMIDINE-DNA GLYCOSYLASE"/>
    <property type="match status" value="1"/>
</dbReference>
<evidence type="ECO:0000256" key="15">
    <source>
        <dbReference type="ARBA" id="ARBA00044632"/>
    </source>
</evidence>
<keyword evidence="10" id="KW-0238">DNA-binding</keyword>
<keyword evidence="9" id="KW-0862">Zinc</keyword>